<comment type="caution">
    <text evidence="1">The sequence shown here is derived from an EMBL/GenBank/DDBJ whole genome shotgun (WGS) entry which is preliminary data.</text>
</comment>
<dbReference type="Pfam" id="PF13822">
    <property type="entry name" value="ACC_epsilon"/>
    <property type="match status" value="1"/>
</dbReference>
<gene>
    <name evidence="1" type="ORF">FHX78_116497</name>
</gene>
<protein>
    <submittedName>
        <fullName evidence="1">Acyl-CoA carboxylase epsilon subunit-like protein</fullName>
    </submittedName>
</protein>
<dbReference type="GO" id="GO:0003989">
    <property type="term" value="F:acetyl-CoA carboxylase activity"/>
    <property type="evidence" value="ECO:0007669"/>
    <property type="project" value="InterPro"/>
</dbReference>
<organism evidence="1 2">
    <name type="scientific">Streptomyces capillispiralis</name>
    <dbReference type="NCBI Taxonomy" id="68182"/>
    <lineage>
        <taxon>Bacteria</taxon>
        <taxon>Bacillati</taxon>
        <taxon>Actinomycetota</taxon>
        <taxon>Actinomycetes</taxon>
        <taxon>Kitasatosporales</taxon>
        <taxon>Streptomycetaceae</taxon>
        <taxon>Streptomyces</taxon>
    </lineage>
</organism>
<dbReference type="GO" id="GO:0004658">
    <property type="term" value="F:propionyl-CoA carboxylase activity"/>
    <property type="evidence" value="ECO:0007669"/>
    <property type="project" value="InterPro"/>
</dbReference>
<dbReference type="AlphaFoldDB" id="A0A561TQS1"/>
<keyword evidence="2" id="KW-1185">Reference proteome</keyword>
<evidence type="ECO:0000313" key="2">
    <source>
        <dbReference type="Proteomes" id="UP000316603"/>
    </source>
</evidence>
<accession>A0A561TQS1</accession>
<dbReference type="RefSeq" id="WP_145870971.1">
    <property type="nucleotide sequence ID" value="NZ_BNCE01000010.1"/>
</dbReference>
<name>A0A561TQS1_9ACTN</name>
<dbReference type="InterPro" id="IPR032716">
    <property type="entry name" value="ACC_epsilon"/>
</dbReference>
<dbReference type="Proteomes" id="UP000316603">
    <property type="component" value="Unassembled WGS sequence"/>
</dbReference>
<reference evidence="1 2" key="1">
    <citation type="submission" date="2019-06" db="EMBL/GenBank/DDBJ databases">
        <title>Sequencing the genomes of 1000 actinobacteria strains.</title>
        <authorList>
            <person name="Klenk H.-P."/>
        </authorList>
    </citation>
    <scope>NUCLEOTIDE SEQUENCE [LARGE SCALE GENOMIC DNA]</scope>
    <source>
        <strain evidence="1 2">DSM 41695</strain>
    </source>
</reference>
<dbReference type="EMBL" id="VIWV01000001">
    <property type="protein sequence ID" value="TWF89455.1"/>
    <property type="molecule type" value="Genomic_DNA"/>
</dbReference>
<sequence length="74" mass="8257">MSVPETSVHRFRVERGRPSGVDIAALVVALAYLRRRADEAAGGGPAGPPRRTSRATWRRLERLRHYSAPTSWCD</sequence>
<evidence type="ECO:0000313" key="1">
    <source>
        <dbReference type="EMBL" id="TWF89455.1"/>
    </source>
</evidence>
<proteinExistence type="predicted"/>